<proteinExistence type="predicted"/>
<dbReference type="InterPro" id="IPR016181">
    <property type="entry name" value="Acyl_CoA_acyltransferase"/>
</dbReference>
<dbReference type="EMBL" id="LAZR01000191">
    <property type="protein sequence ID" value="KKN83058.1"/>
    <property type="molecule type" value="Genomic_DNA"/>
</dbReference>
<sequence length="457" mass="53800">MIKENHFLYSVARPDDLDWWLGADAESIQLLRAIESGANMYSYWSEFSNHQYQLTDQFAGIPVSSYADWWNSISRKTRNMVRKAQKLGLTVQRMAFNDELLAATYAIYNESPTRQNRAFPPYGRNTKRIAMDREKTLPQYYHGEEYLVARHNGKIIAYIHLVYTRDSVMFNEILGLMKHRNTSAINFLINEAVKLASDMKLKYIIYGKLANNNLGKFKLNNGFEKIKMYRYFAPVNIRGKLICSLRIYKWWYYGGRLKDKILRISKSFIRKHLSKIKRKIFKPKTYPVHLLDDCETVASFFTTALQGNNDLRYFYNYEKKRKFKEIILVDNDRAGTRALTKLYSADWEYRVADAFEQVENIYLDKKRYDLVNCDIWISMIPDFFKTHLPLFVKITNKYLVVTMGRHSFESFAGLPLTLINLENFINNAHKLSISVVDLKDRKSSWDGGVYWAIIQVN</sequence>
<comment type="caution">
    <text evidence="1">The sequence shown here is derived from an EMBL/GenBank/DDBJ whole genome shotgun (WGS) entry which is preliminary data.</text>
</comment>
<dbReference type="Gene3D" id="3.40.630.30">
    <property type="match status" value="1"/>
</dbReference>
<reference evidence="1" key="1">
    <citation type="journal article" date="2015" name="Nature">
        <title>Complex archaea that bridge the gap between prokaryotes and eukaryotes.</title>
        <authorList>
            <person name="Spang A."/>
            <person name="Saw J.H."/>
            <person name="Jorgensen S.L."/>
            <person name="Zaremba-Niedzwiedzka K."/>
            <person name="Martijn J."/>
            <person name="Lind A.E."/>
            <person name="van Eijk R."/>
            <person name="Schleper C."/>
            <person name="Guy L."/>
            <person name="Ettema T.J."/>
        </authorList>
    </citation>
    <scope>NUCLEOTIDE SEQUENCE</scope>
</reference>
<evidence type="ECO:0000313" key="1">
    <source>
        <dbReference type="EMBL" id="KKN83058.1"/>
    </source>
</evidence>
<evidence type="ECO:0008006" key="2">
    <source>
        <dbReference type="Google" id="ProtNLM"/>
    </source>
</evidence>
<name>A0A0F9WVT6_9ZZZZ</name>
<gene>
    <name evidence="1" type="ORF">LCGC14_0303240</name>
</gene>
<protein>
    <recommendedName>
        <fullName evidence="2">N-acetyltransferase domain-containing protein</fullName>
    </recommendedName>
</protein>
<dbReference type="AlphaFoldDB" id="A0A0F9WVT6"/>
<dbReference type="SUPFAM" id="SSF55729">
    <property type="entry name" value="Acyl-CoA N-acyltransferases (Nat)"/>
    <property type="match status" value="1"/>
</dbReference>
<accession>A0A0F9WVT6</accession>
<organism evidence="1">
    <name type="scientific">marine sediment metagenome</name>
    <dbReference type="NCBI Taxonomy" id="412755"/>
    <lineage>
        <taxon>unclassified sequences</taxon>
        <taxon>metagenomes</taxon>
        <taxon>ecological metagenomes</taxon>
    </lineage>
</organism>